<dbReference type="AlphaFoldDB" id="A0A0H3WPL7"/>
<evidence type="ECO:0000256" key="1">
    <source>
        <dbReference type="SAM" id="MobiDB-lite"/>
    </source>
</evidence>
<dbReference type="PATRIC" id="fig|656179.3.peg.1783"/>
<dbReference type="Proteomes" id="UP000035651">
    <property type="component" value="Chromosome"/>
</dbReference>
<dbReference type="STRING" id="656179.AB870_08330"/>
<sequence length="66" mass="6143">MTDGGVEAADAVDAELVANAVVEGFVGELAGRVPAAAPGATSVGDAASPAFTGVSVPVSSAGGSQR</sequence>
<evidence type="ECO:0000313" key="3">
    <source>
        <dbReference type="Proteomes" id="UP000035651"/>
    </source>
</evidence>
<feature type="region of interest" description="Disordered" evidence="1">
    <location>
        <begin position="37"/>
        <end position="66"/>
    </location>
</feature>
<protein>
    <submittedName>
        <fullName evidence="2">Uncharacterized protein</fullName>
    </submittedName>
</protein>
<organism evidence="2 3">
    <name type="scientific">Pandoraea faecigallinarum</name>
    <dbReference type="NCBI Taxonomy" id="656179"/>
    <lineage>
        <taxon>Bacteria</taxon>
        <taxon>Pseudomonadati</taxon>
        <taxon>Pseudomonadota</taxon>
        <taxon>Betaproteobacteria</taxon>
        <taxon>Burkholderiales</taxon>
        <taxon>Burkholderiaceae</taxon>
        <taxon>Pandoraea</taxon>
    </lineage>
</organism>
<feature type="compositionally biased region" description="Low complexity" evidence="1">
    <location>
        <begin position="53"/>
        <end position="66"/>
    </location>
</feature>
<evidence type="ECO:0000313" key="2">
    <source>
        <dbReference type="EMBL" id="AKM30109.1"/>
    </source>
</evidence>
<accession>A0A0H3WPL7</accession>
<proteinExistence type="predicted"/>
<reference evidence="2" key="1">
    <citation type="submission" date="2016-06" db="EMBL/GenBank/DDBJ databases">
        <title>Complete Genome Sequence of Pandoraea faecigallinarum DSM-23572.</title>
        <authorList>
            <person name="Yong D."/>
            <person name="Ee R."/>
            <person name="Lim Y.-L."/>
            <person name="Yin W.-F."/>
            <person name="Chan K.-G."/>
        </authorList>
    </citation>
    <scope>NUCLEOTIDE SEQUENCE</scope>
    <source>
        <strain evidence="2">DSM 23572</strain>
    </source>
</reference>
<dbReference type="KEGG" id="pfg:AB870_08330"/>
<dbReference type="EMBL" id="CP011807">
    <property type="protein sequence ID" value="AKM30109.1"/>
    <property type="molecule type" value="Genomic_DNA"/>
</dbReference>
<keyword evidence="3" id="KW-1185">Reference proteome</keyword>
<gene>
    <name evidence="2" type="ORF">AB870_08330</name>
</gene>
<name>A0A0H3WPL7_9BURK</name>